<dbReference type="AlphaFoldDB" id="A0A3S4BZ36"/>
<dbReference type="EMBL" id="RZNC01000004">
    <property type="protein sequence ID" value="RWZ59633.1"/>
    <property type="molecule type" value="Genomic_DNA"/>
</dbReference>
<dbReference type="RefSeq" id="WP_128499463.1">
    <property type="nucleotide sequence ID" value="NZ_RZNC01000004.1"/>
</dbReference>
<proteinExistence type="predicted"/>
<accession>A0A3S4BZ36</accession>
<comment type="caution">
    <text evidence="1">The sequence shown here is derived from an EMBL/GenBank/DDBJ whole genome shotgun (WGS) entry which is preliminary data.</text>
</comment>
<dbReference type="Proteomes" id="UP000288603">
    <property type="component" value="Unassembled WGS sequence"/>
</dbReference>
<evidence type="ECO:0000313" key="2">
    <source>
        <dbReference type="Proteomes" id="UP000288603"/>
    </source>
</evidence>
<reference evidence="1 2" key="1">
    <citation type="submission" date="2018-12" db="EMBL/GenBank/DDBJ databases">
        <authorList>
            <person name="Li F."/>
        </authorList>
    </citation>
    <scope>NUCLEOTIDE SEQUENCE [LARGE SCALE GENOMIC DNA]</scope>
    <source>
        <strain evidence="1 2">8H24J-4-2</strain>
    </source>
</reference>
<evidence type="ECO:0000313" key="1">
    <source>
        <dbReference type="EMBL" id="RWZ59633.1"/>
    </source>
</evidence>
<organism evidence="1 2">
    <name type="scientific">Labedella populi</name>
    <dbReference type="NCBI Taxonomy" id="2498850"/>
    <lineage>
        <taxon>Bacteria</taxon>
        <taxon>Bacillati</taxon>
        <taxon>Actinomycetota</taxon>
        <taxon>Actinomycetes</taxon>
        <taxon>Micrococcales</taxon>
        <taxon>Microbacteriaceae</taxon>
        <taxon>Labedella</taxon>
    </lineage>
</organism>
<dbReference type="OrthoDB" id="4001768at2"/>
<keyword evidence="2" id="KW-1185">Reference proteome</keyword>
<gene>
    <name evidence="1" type="ORF">ELQ92_12465</name>
</gene>
<protein>
    <submittedName>
        <fullName evidence="1">Uncharacterized protein</fullName>
    </submittedName>
</protein>
<name>A0A3S4BZ36_9MICO</name>
<sequence>MSTTYRYTNLTSAMADPNSPLRQLFDRLFPNTRDVQAAYREGKPHLLVEGGTANPGTLGAAFDYATRFALDILYDAPLARAAFIDEPDTVSNIDAVITAAQIAQLIGDRTTVFRASWALGLLTEVYRIGLLSGSPLRDLIDAGRMHAQDLLESAPADALDQLSKMDAIARERLLPYLRHPLELGPTFEGSALCRRRR</sequence>